<dbReference type="SUPFAM" id="SSF55681">
    <property type="entry name" value="Class II aaRS and biotin synthetases"/>
    <property type="match status" value="2"/>
</dbReference>
<dbReference type="Gene3D" id="2.40.50.140">
    <property type="entry name" value="Nucleic acid-binding proteins"/>
    <property type="match status" value="2"/>
</dbReference>
<evidence type="ECO:0000256" key="1">
    <source>
        <dbReference type="ARBA" id="ARBA00022598"/>
    </source>
</evidence>
<dbReference type="Pfam" id="PF00152">
    <property type="entry name" value="tRNA-synt_2"/>
    <property type="match status" value="2"/>
</dbReference>
<dbReference type="PRINTS" id="PR00982">
    <property type="entry name" value="TRNASYNTHLYS"/>
</dbReference>
<protein>
    <recommendedName>
        <fullName evidence="5">Aminoacyl-transfer RNA synthetases class-II family profile domain-containing protein</fullName>
    </recommendedName>
</protein>
<dbReference type="GO" id="GO:0005829">
    <property type="term" value="C:cytosol"/>
    <property type="evidence" value="ECO:0007669"/>
    <property type="project" value="TreeGrafter"/>
</dbReference>
<evidence type="ECO:0000256" key="4">
    <source>
        <dbReference type="ARBA" id="ARBA00023146"/>
    </source>
</evidence>
<keyword evidence="4" id="KW-0030">Aminoacyl-tRNA synthetase</keyword>
<evidence type="ECO:0000313" key="6">
    <source>
        <dbReference type="EMBL" id="PJA01826.1"/>
    </source>
</evidence>
<dbReference type="InterPro" id="IPR012340">
    <property type="entry name" value="NA-bd_OB-fold"/>
</dbReference>
<dbReference type="GO" id="GO:0006430">
    <property type="term" value="P:lysyl-tRNA aminoacylation"/>
    <property type="evidence" value="ECO:0007669"/>
    <property type="project" value="InterPro"/>
</dbReference>
<dbReference type="CDD" id="cd04322">
    <property type="entry name" value="LysRS_N"/>
    <property type="match status" value="2"/>
</dbReference>
<dbReference type="InterPro" id="IPR004364">
    <property type="entry name" value="Aa-tRNA-synt_II"/>
</dbReference>
<accession>A0A2M7VJA3</accession>
<evidence type="ECO:0000256" key="3">
    <source>
        <dbReference type="ARBA" id="ARBA00022840"/>
    </source>
</evidence>
<feature type="non-terminal residue" evidence="6">
    <location>
        <position position="668"/>
    </location>
</feature>
<dbReference type="AlphaFoldDB" id="A0A2M7VJA3"/>
<dbReference type="GO" id="GO:0004824">
    <property type="term" value="F:lysine-tRNA ligase activity"/>
    <property type="evidence" value="ECO:0007669"/>
    <property type="project" value="InterPro"/>
</dbReference>
<evidence type="ECO:0000313" key="7">
    <source>
        <dbReference type="Proteomes" id="UP000229364"/>
    </source>
</evidence>
<dbReference type="SUPFAM" id="SSF50249">
    <property type="entry name" value="Nucleic acid-binding proteins"/>
    <property type="match status" value="2"/>
</dbReference>
<dbReference type="InterPro" id="IPR004365">
    <property type="entry name" value="NA-bd_OB_tRNA"/>
</dbReference>
<dbReference type="EMBL" id="PFPR01000016">
    <property type="protein sequence ID" value="PJA01826.1"/>
    <property type="molecule type" value="Genomic_DNA"/>
</dbReference>
<keyword evidence="1" id="KW-0436">Ligase</keyword>
<dbReference type="InterPro" id="IPR044136">
    <property type="entry name" value="Lys-tRNA-ligase_II_N"/>
</dbReference>
<keyword evidence="2" id="KW-0547">Nucleotide-binding</keyword>
<reference evidence="7" key="1">
    <citation type="submission" date="2017-09" db="EMBL/GenBank/DDBJ databases">
        <title>Depth-based differentiation of microbial function through sediment-hosted aquifers and enrichment of novel symbionts in the deep terrestrial subsurface.</title>
        <authorList>
            <person name="Probst A.J."/>
            <person name="Ladd B."/>
            <person name="Jarett J.K."/>
            <person name="Geller-Mcgrath D.E."/>
            <person name="Sieber C.M.K."/>
            <person name="Emerson J.B."/>
            <person name="Anantharaman K."/>
            <person name="Thomas B.C."/>
            <person name="Malmstrom R."/>
            <person name="Stieglmeier M."/>
            <person name="Klingl A."/>
            <person name="Woyke T."/>
            <person name="Ryan C.M."/>
            <person name="Banfield J.F."/>
        </authorList>
    </citation>
    <scope>NUCLEOTIDE SEQUENCE [LARGE SCALE GENOMIC DNA]</scope>
</reference>
<dbReference type="InterPro" id="IPR006195">
    <property type="entry name" value="aa-tRNA-synth_II"/>
</dbReference>
<name>A0A2M7VJA3_9BACT</name>
<keyword evidence="3" id="KW-0067">ATP-binding</keyword>
<dbReference type="InterPro" id="IPR045864">
    <property type="entry name" value="aa-tRNA-synth_II/BPL/LPL"/>
</dbReference>
<dbReference type="PANTHER" id="PTHR42918:SF15">
    <property type="entry name" value="LYSINE--TRNA LIGASE, CHLOROPLASTIC_MITOCHONDRIAL"/>
    <property type="match status" value="1"/>
</dbReference>
<evidence type="ECO:0000256" key="2">
    <source>
        <dbReference type="ARBA" id="ARBA00022741"/>
    </source>
</evidence>
<sequence>MSTIDEIRKVRLEKLRKIEGAGLNPYPAVSKRTQVIAQALADFAKLKKSKKEIVLAGRIMAQRGHGALLFLNIQDGTANIQVILREDKIGENDFKFFTETMDIGDFVEIKGALIESKTGEKTLEATDYKILAKALLPLPEKWHGLQDAEEKLRKRYLDILFNPEVKEMVRKRAIFWNAMREFLMAKNFLEVETPVLEITTGGADARPFITHHNALDIDVYLRISMGELWQKKLMVAGLEKTFEIGRQFRNEGMSPEHLQDYTQMEFYWAYADYNQGMKLVEEMYKFVAKKTFGTLKFKIGEHKADFAKLKKSKKEIVLAGRIMAQRGHGALLFLNIQDGTANIQVILREDKIGENDFKFFTETMDIGDFVEIKGALIESKTGEKTLEATDYKILAKALLPLPEKWHGLQDAEEKLRKRYLDILFNPEVKEMVRKRAIFWNAMREFLMAKNFLEVETPVLEITTGGADARPFITHHNALDIDVYLRISMGELWQKKLMVAGLEKTFEIGRQFRNEGMSPEHLQDYTQMEFYWAYADYNQGMKLVEEMYKFVAKKTFGTLKFKIGEHKIDFAKKWEKYDYKSIVQKYTGVDIAQASLPDIEKALQKLGVVYDKNGFNKTRAIDNLWKYCRKKISGPGFLINQPVELSPLAKRSEKDQSTTQKFQVLLAGS</sequence>
<dbReference type="GO" id="GO:0000049">
    <property type="term" value="F:tRNA binding"/>
    <property type="evidence" value="ECO:0007669"/>
    <property type="project" value="TreeGrafter"/>
</dbReference>
<dbReference type="GO" id="GO:0005524">
    <property type="term" value="F:ATP binding"/>
    <property type="evidence" value="ECO:0007669"/>
    <property type="project" value="UniProtKB-KW"/>
</dbReference>
<dbReference type="PROSITE" id="PS50862">
    <property type="entry name" value="AA_TRNA_LIGASE_II"/>
    <property type="match status" value="1"/>
</dbReference>
<evidence type="ECO:0000259" key="5">
    <source>
        <dbReference type="PROSITE" id="PS50862"/>
    </source>
</evidence>
<dbReference type="InterPro" id="IPR018149">
    <property type="entry name" value="Lys-tRNA-synth_II_C"/>
</dbReference>
<dbReference type="Proteomes" id="UP000229364">
    <property type="component" value="Unassembled WGS sequence"/>
</dbReference>
<dbReference type="Pfam" id="PF01336">
    <property type="entry name" value="tRNA_anti-codon"/>
    <property type="match status" value="2"/>
</dbReference>
<comment type="caution">
    <text evidence="6">The sequence shown here is derived from an EMBL/GenBank/DDBJ whole genome shotgun (WGS) entry which is preliminary data.</text>
</comment>
<gene>
    <name evidence="6" type="ORF">COX74_00675</name>
</gene>
<dbReference type="Gene3D" id="3.30.930.10">
    <property type="entry name" value="Bira Bifunctional Protein, Domain 2"/>
    <property type="match status" value="2"/>
</dbReference>
<dbReference type="PANTHER" id="PTHR42918">
    <property type="entry name" value="LYSYL-TRNA SYNTHETASE"/>
    <property type="match status" value="1"/>
</dbReference>
<proteinExistence type="predicted"/>
<organism evidence="6 7">
    <name type="scientific">bacterium (Candidatus Gribaldobacteria) CG_4_10_14_0_2_um_filter_41_16</name>
    <dbReference type="NCBI Taxonomy" id="2014265"/>
    <lineage>
        <taxon>Bacteria</taxon>
        <taxon>Candidatus Gribaldobacteria</taxon>
    </lineage>
</organism>
<feature type="domain" description="Aminoacyl-transfer RNA synthetases class-II family profile" evidence="5">
    <location>
        <begin position="178"/>
        <end position="508"/>
    </location>
</feature>